<dbReference type="GO" id="GO:0000177">
    <property type="term" value="C:cytoplasmic exosome (RNase complex)"/>
    <property type="evidence" value="ECO:0007669"/>
    <property type="project" value="TreeGrafter"/>
</dbReference>
<comment type="similarity">
    <text evidence="3">Belongs to the RNase PH family.</text>
</comment>
<dbReference type="GO" id="GO:0000176">
    <property type="term" value="C:nuclear exosome (RNase complex)"/>
    <property type="evidence" value="ECO:0007669"/>
    <property type="project" value="TreeGrafter"/>
</dbReference>
<reference evidence="12" key="1">
    <citation type="submission" date="2025-08" db="UniProtKB">
        <authorList>
            <consortium name="RefSeq"/>
        </authorList>
    </citation>
    <scope>IDENTIFICATION</scope>
    <source>
        <strain evidence="12">Airmid</strain>
    </source>
</reference>
<evidence type="ECO:0000313" key="12">
    <source>
        <dbReference type="RefSeq" id="XP_027201617.1"/>
    </source>
</evidence>
<dbReference type="GeneID" id="113795613"/>
<accession>A0A6P6Y892</accession>
<feature type="domain" description="Exoribonuclease phosphorolytic" evidence="9">
    <location>
        <begin position="18"/>
        <end position="150"/>
    </location>
</feature>
<dbReference type="Pfam" id="PF01138">
    <property type="entry name" value="RNase_PH"/>
    <property type="match status" value="1"/>
</dbReference>
<feature type="domain" description="Exoribonuclease phosphorolytic" evidence="10">
    <location>
        <begin position="153"/>
        <end position="213"/>
    </location>
</feature>
<dbReference type="FunCoup" id="A0A6P6Y892">
    <property type="interactions" value="1180"/>
</dbReference>
<evidence type="ECO:0000259" key="9">
    <source>
        <dbReference type="Pfam" id="PF01138"/>
    </source>
</evidence>
<dbReference type="SUPFAM" id="SSF54211">
    <property type="entry name" value="Ribosomal protein S5 domain 2-like"/>
    <property type="match status" value="1"/>
</dbReference>
<dbReference type="OrthoDB" id="27298at2759"/>
<dbReference type="InterPro" id="IPR015847">
    <property type="entry name" value="ExoRNase_PH_dom2"/>
</dbReference>
<dbReference type="InterPro" id="IPR001247">
    <property type="entry name" value="ExoRNase_PH_dom1"/>
</dbReference>
<dbReference type="GO" id="GO:0071028">
    <property type="term" value="P:nuclear mRNA surveillance"/>
    <property type="evidence" value="ECO:0007669"/>
    <property type="project" value="TreeGrafter"/>
</dbReference>
<dbReference type="Pfam" id="PF03725">
    <property type="entry name" value="RNase_PH_C"/>
    <property type="match status" value="1"/>
</dbReference>
<proteinExistence type="inferred from homology"/>
<evidence type="ECO:0000256" key="4">
    <source>
        <dbReference type="ARBA" id="ARBA00022490"/>
    </source>
</evidence>
<dbReference type="Proteomes" id="UP000515146">
    <property type="component" value="Unplaced"/>
</dbReference>
<organism evidence="11 12">
    <name type="scientific">Dermatophagoides pteronyssinus</name>
    <name type="common">European house dust mite</name>
    <dbReference type="NCBI Taxonomy" id="6956"/>
    <lineage>
        <taxon>Eukaryota</taxon>
        <taxon>Metazoa</taxon>
        <taxon>Ecdysozoa</taxon>
        <taxon>Arthropoda</taxon>
        <taxon>Chelicerata</taxon>
        <taxon>Arachnida</taxon>
        <taxon>Acari</taxon>
        <taxon>Acariformes</taxon>
        <taxon>Sarcoptiformes</taxon>
        <taxon>Astigmata</taxon>
        <taxon>Psoroptidia</taxon>
        <taxon>Analgoidea</taxon>
        <taxon>Pyroglyphidae</taxon>
        <taxon>Dermatophagoidinae</taxon>
        <taxon>Dermatophagoides</taxon>
    </lineage>
</organism>
<gene>
    <name evidence="12" type="primary">LOC113795613</name>
</gene>
<dbReference type="AlphaFoldDB" id="A0A6P6Y892"/>
<comment type="subunit">
    <text evidence="7">Component of the RNA exosome complex.</text>
</comment>
<evidence type="ECO:0000259" key="10">
    <source>
        <dbReference type="Pfam" id="PF03725"/>
    </source>
</evidence>
<dbReference type="GO" id="GO:0005730">
    <property type="term" value="C:nucleolus"/>
    <property type="evidence" value="ECO:0007669"/>
    <property type="project" value="UniProtKB-SubCell"/>
</dbReference>
<evidence type="ECO:0000256" key="8">
    <source>
        <dbReference type="ARBA" id="ARBA00073078"/>
    </source>
</evidence>
<dbReference type="GO" id="GO:0071051">
    <property type="term" value="P:poly(A)-dependent snoRNA 3'-end processing"/>
    <property type="evidence" value="ECO:0007669"/>
    <property type="project" value="TreeGrafter"/>
</dbReference>
<comment type="function">
    <text evidence="6">Non-catalytic component of the RNA exosome complex which has 3'-&gt;5' exoribonuclease activity and participates in a multitude of cellular RNA processing and degradation events.</text>
</comment>
<name>A0A6P6Y892_DERPT</name>
<evidence type="ECO:0000256" key="5">
    <source>
        <dbReference type="ARBA" id="ARBA00022835"/>
    </source>
</evidence>
<dbReference type="PANTHER" id="PTHR11953">
    <property type="entry name" value="EXOSOME COMPLEX COMPONENT"/>
    <property type="match status" value="1"/>
</dbReference>
<evidence type="ECO:0000256" key="3">
    <source>
        <dbReference type="ARBA" id="ARBA00006678"/>
    </source>
</evidence>
<sequence>MELLSETGLRIDGRRPNEIRKINCKLAVFEQADGSAYFEIGNTKVLAAVYGPHEISEQNKNKSIHDRAIINCQYSMATFSTSERKSRPRGDFRSQEINAYLNEIFETVIITELYPHSQIDIYLEVLQSDGSNYSACVNAASLALIHAGIPIKDIICSCSAGYFNQISLVDLNYLEESIHSIPTICIALLPKSKQTVSIESNGRINVDSLEKMISDVSDGCQQILTVMKTVTSNYIKELNV</sequence>
<dbReference type="GO" id="GO:0016075">
    <property type="term" value="P:rRNA catabolic process"/>
    <property type="evidence" value="ECO:0007669"/>
    <property type="project" value="TreeGrafter"/>
</dbReference>
<dbReference type="InterPro" id="IPR027408">
    <property type="entry name" value="PNPase/RNase_PH_dom_sf"/>
</dbReference>
<dbReference type="InterPro" id="IPR050080">
    <property type="entry name" value="RNase_PH"/>
</dbReference>
<keyword evidence="5" id="KW-0271">Exosome</keyword>
<protein>
    <recommendedName>
        <fullName evidence="8">Putative exosome complex component RRP41</fullName>
    </recommendedName>
</protein>
<dbReference type="FunFam" id="3.30.230.70:FF:000004">
    <property type="entry name" value="Exosome complex component Rrp41"/>
    <property type="match status" value="1"/>
</dbReference>
<dbReference type="GO" id="GO:0003723">
    <property type="term" value="F:RNA binding"/>
    <property type="evidence" value="ECO:0007669"/>
    <property type="project" value="TreeGrafter"/>
</dbReference>
<dbReference type="PANTHER" id="PTHR11953:SF0">
    <property type="entry name" value="EXOSOME COMPLEX COMPONENT RRP41"/>
    <property type="match status" value="1"/>
</dbReference>
<evidence type="ECO:0000256" key="2">
    <source>
        <dbReference type="ARBA" id="ARBA00004604"/>
    </source>
</evidence>
<dbReference type="RefSeq" id="XP_027201617.1">
    <property type="nucleotide sequence ID" value="XM_027345816.1"/>
</dbReference>
<dbReference type="KEGG" id="dpte:113795613"/>
<dbReference type="SUPFAM" id="SSF55666">
    <property type="entry name" value="Ribonuclease PH domain 2-like"/>
    <property type="match status" value="1"/>
</dbReference>
<keyword evidence="11" id="KW-1185">Reference proteome</keyword>
<dbReference type="CDD" id="cd11370">
    <property type="entry name" value="RNase_PH_RRP41"/>
    <property type="match status" value="1"/>
</dbReference>
<keyword evidence="4" id="KW-0963">Cytoplasm</keyword>
<evidence type="ECO:0000256" key="6">
    <source>
        <dbReference type="ARBA" id="ARBA00058393"/>
    </source>
</evidence>
<dbReference type="OMA" id="RYNMAPF"/>
<dbReference type="InParanoid" id="A0A6P6Y892"/>
<evidence type="ECO:0000256" key="7">
    <source>
        <dbReference type="ARBA" id="ARBA00062379"/>
    </source>
</evidence>
<comment type="subcellular location">
    <subcellularLocation>
        <location evidence="1">Cytoplasm</location>
    </subcellularLocation>
    <subcellularLocation>
        <location evidence="2">Nucleus</location>
        <location evidence="2">Nucleolus</location>
    </subcellularLocation>
</comment>
<dbReference type="Gene3D" id="3.30.230.70">
    <property type="entry name" value="GHMP Kinase, N-terminal domain"/>
    <property type="match status" value="1"/>
</dbReference>
<dbReference type="InterPro" id="IPR036345">
    <property type="entry name" value="ExoRNase_PH_dom2_sf"/>
</dbReference>
<evidence type="ECO:0000313" key="11">
    <source>
        <dbReference type="Proteomes" id="UP000515146"/>
    </source>
</evidence>
<dbReference type="GO" id="GO:0034475">
    <property type="term" value="P:U4 snRNA 3'-end processing"/>
    <property type="evidence" value="ECO:0007669"/>
    <property type="project" value="TreeGrafter"/>
</dbReference>
<dbReference type="InterPro" id="IPR020568">
    <property type="entry name" value="Ribosomal_Su5_D2-typ_SF"/>
</dbReference>
<evidence type="ECO:0000256" key="1">
    <source>
        <dbReference type="ARBA" id="ARBA00004496"/>
    </source>
</evidence>